<keyword evidence="9" id="KW-0418">Kinase</keyword>
<dbReference type="PROSITE" id="PS50885">
    <property type="entry name" value="HAMP"/>
    <property type="match status" value="1"/>
</dbReference>
<evidence type="ECO:0000256" key="1">
    <source>
        <dbReference type="ARBA" id="ARBA00000085"/>
    </source>
</evidence>
<evidence type="ECO:0000256" key="12">
    <source>
        <dbReference type="ARBA" id="ARBA00023012"/>
    </source>
</evidence>
<keyword evidence="12" id="KW-0902">Two-component regulatory system</keyword>
<feature type="coiled-coil region" evidence="14">
    <location>
        <begin position="495"/>
        <end position="529"/>
    </location>
</feature>
<dbReference type="Gene3D" id="6.10.340.10">
    <property type="match status" value="1"/>
</dbReference>
<dbReference type="NCBIfam" id="TIGR00229">
    <property type="entry name" value="sensory_box"/>
    <property type="match status" value="1"/>
</dbReference>
<dbReference type="CDD" id="cd12914">
    <property type="entry name" value="PDC1_DGC_like"/>
    <property type="match status" value="1"/>
</dbReference>
<dbReference type="EMBL" id="JAEMHM010000001">
    <property type="protein sequence ID" value="MBJ6723119.1"/>
    <property type="molecule type" value="Genomic_DNA"/>
</dbReference>
<dbReference type="SUPFAM" id="SSF103190">
    <property type="entry name" value="Sensory domain-like"/>
    <property type="match status" value="1"/>
</dbReference>
<comment type="caution">
    <text evidence="19">The sequence shown here is derived from an EMBL/GenBank/DDBJ whole genome shotgun (WGS) entry which is preliminary data.</text>
</comment>
<proteinExistence type="predicted"/>
<dbReference type="CDD" id="cd00130">
    <property type="entry name" value="PAS"/>
    <property type="match status" value="1"/>
</dbReference>
<dbReference type="InterPro" id="IPR000700">
    <property type="entry name" value="PAS-assoc_C"/>
</dbReference>
<dbReference type="PROSITE" id="PS50109">
    <property type="entry name" value="HIS_KIN"/>
    <property type="match status" value="1"/>
</dbReference>
<dbReference type="Pfam" id="PF08448">
    <property type="entry name" value="PAS_4"/>
    <property type="match status" value="1"/>
</dbReference>
<dbReference type="Proteomes" id="UP000636888">
    <property type="component" value="Unassembled WGS sequence"/>
</dbReference>
<keyword evidence="10" id="KW-0067">ATP-binding</keyword>
<keyword evidence="14" id="KW-0175">Coiled coil</keyword>
<accession>A0A8J7LT92</accession>
<dbReference type="CDD" id="cd12912">
    <property type="entry name" value="PDC2_MCP_like"/>
    <property type="match status" value="1"/>
</dbReference>
<dbReference type="SMART" id="SM00304">
    <property type="entry name" value="HAMP"/>
    <property type="match status" value="1"/>
</dbReference>
<dbReference type="Pfam" id="PF00512">
    <property type="entry name" value="HisKA"/>
    <property type="match status" value="1"/>
</dbReference>
<dbReference type="AlphaFoldDB" id="A0A8J7LT92"/>
<dbReference type="InterPro" id="IPR036890">
    <property type="entry name" value="HATPase_C_sf"/>
</dbReference>
<dbReference type="CDD" id="cd00082">
    <property type="entry name" value="HisKA"/>
    <property type="match status" value="1"/>
</dbReference>
<dbReference type="Gene3D" id="3.30.450.20">
    <property type="entry name" value="PAS domain"/>
    <property type="match status" value="2"/>
</dbReference>
<keyword evidence="7 15" id="KW-0812">Transmembrane</keyword>
<keyword evidence="11 15" id="KW-1133">Transmembrane helix</keyword>
<evidence type="ECO:0000313" key="19">
    <source>
        <dbReference type="EMBL" id="MBJ6723119.1"/>
    </source>
</evidence>
<feature type="transmembrane region" description="Helical" evidence="15">
    <location>
        <begin position="16"/>
        <end position="36"/>
    </location>
</feature>
<dbReference type="InterPro" id="IPR033479">
    <property type="entry name" value="dCache_1"/>
</dbReference>
<keyword evidence="8" id="KW-0547">Nucleotide-binding</keyword>
<dbReference type="InterPro" id="IPR003661">
    <property type="entry name" value="HisK_dim/P_dom"/>
</dbReference>
<comment type="catalytic activity">
    <reaction evidence="1">
        <text>ATP + protein L-histidine = ADP + protein N-phospho-L-histidine.</text>
        <dbReference type="EC" id="2.7.13.3"/>
    </reaction>
</comment>
<protein>
    <recommendedName>
        <fullName evidence="3">histidine kinase</fullName>
        <ecNumber evidence="3">2.7.13.3</ecNumber>
    </recommendedName>
</protein>
<dbReference type="InterPro" id="IPR003660">
    <property type="entry name" value="HAMP_dom"/>
</dbReference>
<dbReference type="InterPro" id="IPR013656">
    <property type="entry name" value="PAS_4"/>
</dbReference>
<evidence type="ECO:0000256" key="15">
    <source>
        <dbReference type="SAM" id="Phobius"/>
    </source>
</evidence>
<evidence type="ECO:0000256" key="8">
    <source>
        <dbReference type="ARBA" id="ARBA00022741"/>
    </source>
</evidence>
<reference evidence="19" key="1">
    <citation type="submission" date="2020-12" db="EMBL/GenBank/DDBJ databases">
        <title>Geomonas sp. Red875, isolated from river sediment.</title>
        <authorList>
            <person name="Xu Z."/>
            <person name="Zhang Z."/>
            <person name="Masuda Y."/>
            <person name="Itoh H."/>
            <person name="Senoo K."/>
        </authorList>
    </citation>
    <scope>NUCLEOTIDE SEQUENCE</scope>
    <source>
        <strain evidence="19">Red875</strain>
    </source>
</reference>
<dbReference type="InterPro" id="IPR003594">
    <property type="entry name" value="HATPase_dom"/>
</dbReference>
<keyword evidence="5" id="KW-0597">Phosphoprotein</keyword>
<dbReference type="PANTHER" id="PTHR43065">
    <property type="entry name" value="SENSOR HISTIDINE KINASE"/>
    <property type="match status" value="1"/>
</dbReference>
<evidence type="ECO:0000256" key="6">
    <source>
        <dbReference type="ARBA" id="ARBA00022679"/>
    </source>
</evidence>
<dbReference type="PANTHER" id="PTHR43065:SF10">
    <property type="entry name" value="PEROXIDE STRESS-ACTIVATED HISTIDINE KINASE MAK3"/>
    <property type="match status" value="1"/>
</dbReference>
<feature type="coiled-coil region" evidence="14">
    <location>
        <begin position="351"/>
        <end position="385"/>
    </location>
</feature>
<evidence type="ECO:0000256" key="9">
    <source>
        <dbReference type="ARBA" id="ARBA00022777"/>
    </source>
</evidence>
<dbReference type="SMART" id="SM00387">
    <property type="entry name" value="HATPase_c"/>
    <property type="match status" value="1"/>
</dbReference>
<gene>
    <name evidence="19" type="ORF">JFN93_00230</name>
</gene>
<dbReference type="Gene3D" id="1.10.287.130">
    <property type="match status" value="1"/>
</dbReference>
<evidence type="ECO:0000313" key="20">
    <source>
        <dbReference type="Proteomes" id="UP000636888"/>
    </source>
</evidence>
<evidence type="ECO:0000256" key="10">
    <source>
        <dbReference type="ARBA" id="ARBA00022840"/>
    </source>
</evidence>
<dbReference type="PROSITE" id="PS50113">
    <property type="entry name" value="PAC"/>
    <property type="match status" value="1"/>
</dbReference>
<dbReference type="GO" id="GO:0000155">
    <property type="term" value="F:phosphorelay sensor kinase activity"/>
    <property type="evidence" value="ECO:0007669"/>
    <property type="project" value="InterPro"/>
</dbReference>
<evidence type="ECO:0000259" key="17">
    <source>
        <dbReference type="PROSITE" id="PS50113"/>
    </source>
</evidence>
<evidence type="ECO:0000256" key="7">
    <source>
        <dbReference type="ARBA" id="ARBA00022692"/>
    </source>
</evidence>
<name>A0A8J7LT92_9BACT</name>
<dbReference type="GO" id="GO:0005524">
    <property type="term" value="F:ATP binding"/>
    <property type="evidence" value="ECO:0007669"/>
    <property type="project" value="UniProtKB-KW"/>
</dbReference>
<comment type="subcellular location">
    <subcellularLocation>
        <location evidence="2">Cell membrane</location>
        <topology evidence="2">Multi-pass membrane protein</topology>
    </subcellularLocation>
</comment>
<dbReference type="InterPro" id="IPR036097">
    <property type="entry name" value="HisK_dim/P_sf"/>
</dbReference>
<dbReference type="SUPFAM" id="SSF55785">
    <property type="entry name" value="PYP-like sensor domain (PAS domain)"/>
    <property type="match status" value="1"/>
</dbReference>
<evidence type="ECO:0000256" key="13">
    <source>
        <dbReference type="ARBA" id="ARBA00023136"/>
    </source>
</evidence>
<feature type="domain" description="PAC" evidence="17">
    <location>
        <begin position="452"/>
        <end position="504"/>
    </location>
</feature>
<dbReference type="SUPFAM" id="SSF55874">
    <property type="entry name" value="ATPase domain of HSP90 chaperone/DNA topoisomerase II/histidine kinase"/>
    <property type="match status" value="1"/>
</dbReference>
<sequence length="774" mass="86659">MSGIQYPKSMSLKAKMVLAVAAMFGLFFFGALYLAFTYFERIEKESIAVQQQTLVSTLADNIESKLSIAQKALLAAAPGIPPGAWHDPVAAQRFLDERISLKSIFDNNLLLISPQGRIIAEQRYLPGRRGKDLSYRPWFRKTMETGLPYISDPYFSTHLPKHPAVMVTAPIYAPDGKINGLFVGSFDLLSENFLADLAKVSIGRDGYLYLTDSSGIMIVHPESSRIMKPAASGANTLFLRALKGFEGSGETVNSQGVRVLSTFKRLRSTSWILSANFPVSEAYAPLQRAKAYFLLMALPVTGLLMVVTWLIMKRLMAPLAAFTRHVRNLPQKSGEERHTPIASSEEIGVLASAFNAMIDTLDIQREELKRQNRTIEDERAFLRSLIDAIPDMIFFKDRDSVYRGCNESFARHFAGVPKEEVIGRSDYDFAPAAVAEHYRRWDRRTLESGELSRLEQSVELLQGRRILVETIKAPFRDAAGVIVGVIGISHDITVLHEQKVLLEQEVAERKAAQDELALRQLELKELNRSLEERIMSTVMDLRQKDQALVLQSRLAVMGEMINNIAHQWRQPLNNLGLIAQYLGEEAKTETLDPTDVREQVTAIMNTIDYMSRTIDDFRNFFRQDKEKRIFNVSSVVTSVLELINANLRCHDIKVDVQLDQNITVEGYRNEYAQVLLNLLANARDVLVERKVKGPRISIFLGADGDRSVLRVTDNAGGVAEEILPRIYDLYFSGKESGTGSGIGLYMSKVIIEQNMGGALSARNVGQGAEFTVLV</sequence>
<dbReference type="Gene3D" id="3.30.565.10">
    <property type="entry name" value="Histidine kinase-like ATPase, C-terminal domain"/>
    <property type="match status" value="1"/>
</dbReference>
<keyword evidence="13 15" id="KW-0472">Membrane</keyword>
<dbReference type="InterPro" id="IPR035965">
    <property type="entry name" value="PAS-like_dom_sf"/>
</dbReference>
<dbReference type="SMART" id="SM00091">
    <property type="entry name" value="PAS"/>
    <property type="match status" value="1"/>
</dbReference>
<dbReference type="PRINTS" id="PR00344">
    <property type="entry name" value="BCTRLSENSOR"/>
</dbReference>
<dbReference type="RefSeq" id="WP_199381968.1">
    <property type="nucleotide sequence ID" value="NZ_JAEMHM010000001.1"/>
</dbReference>
<evidence type="ECO:0000256" key="11">
    <source>
        <dbReference type="ARBA" id="ARBA00022989"/>
    </source>
</evidence>
<keyword evidence="20" id="KW-1185">Reference proteome</keyword>
<dbReference type="GO" id="GO:0005886">
    <property type="term" value="C:plasma membrane"/>
    <property type="evidence" value="ECO:0007669"/>
    <property type="project" value="UniProtKB-SubCell"/>
</dbReference>
<dbReference type="SMART" id="SM00388">
    <property type="entry name" value="HisKA"/>
    <property type="match status" value="1"/>
</dbReference>
<keyword evidence="6" id="KW-0808">Transferase</keyword>
<dbReference type="InterPro" id="IPR029151">
    <property type="entry name" value="Sensor-like_sf"/>
</dbReference>
<dbReference type="InterPro" id="IPR005467">
    <property type="entry name" value="His_kinase_dom"/>
</dbReference>
<evidence type="ECO:0000256" key="5">
    <source>
        <dbReference type="ARBA" id="ARBA00022553"/>
    </source>
</evidence>
<organism evidence="19 20">
    <name type="scientific">Geomesophilobacter sediminis</name>
    <dbReference type="NCBI Taxonomy" id="2798584"/>
    <lineage>
        <taxon>Bacteria</taxon>
        <taxon>Pseudomonadati</taxon>
        <taxon>Thermodesulfobacteriota</taxon>
        <taxon>Desulfuromonadia</taxon>
        <taxon>Geobacterales</taxon>
        <taxon>Geobacteraceae</taxon>
        <taxon>Geomesophilobacter</taxon>
    </lineage>
</organism>
<feature type="domain" description="Histidine kinase" evidence="16">
    <location>
        <begin position="563"/>
        <end position="774"/>
    </location>
</feature>
<feature type="domain" description="HAMP" evidence="18">
    <location>
        <begin position="313"/>
        <end position="366"/>
    </location>
</feature>
<dbReference type="SUPFAM" id="SSF47384">
    <property type="entry name" value="Homodimeric domain of signal transducing histidine kinase"/>
    <property type="match status" value="1"/>
</dbReference>
<evidence type="ECO:0000256" key="2">
    <source>
        <dbReference type="ARBA" id="ARBA00004651"/>
    </source>
</evidence>
<dbReference type="EC" id="2.7.13.3" evidence="3"/>
<dbReference type="Pfam" id="PF02518">
    <property type="entry name" value="HATPase_c"/>
    <property type="match status" value="1"/>
</dbReference>
<feature type="transmembrane region" description="Helical" evidence="15">
    <location>
        <begin position="291"/>
        <end position="312"/>
    </location>
</feature>
<dbReference type="InterPro" id="IPR004358">
    <property type="entry name" value="Sig_transdc_His_kin-like_C"/>
</dbReference>
<dbReference type="InterPro" id="IPR000014">
    <property type="entry name" value="PAS"/>
</dbReference>
<evidence type="ECO:0000259" key="18">
    <source>
        <dbReference type="PROSITE" id="PS50885"/>
    </source>
</evidence>
<dbReference type="Pfam" id="PF02743">
    <property type="entry name" value="dCache_1"/>
    <property type="match status" value="1"/>
</dbReference>
<evidence type="ECO:0000256" key="4">
    <source>
        <dbReference type="ARBA" id="ARBA00022475"/>
    </source>
</evidence>
<dbReference type="CDD" id="cd06225">
    <property type="entry name" value="HAMP"/>
    <property type="match status" value="1"/>
</dbReference>
<keyword evidence="4" id="KW-1003">Cell membrane</keyword>
<evidence type="ECO:0000259" key="16">
    <source>
        <dbReference type="PROSITE" id="PS50109"/>
    </source>
</evidence>
<evidence type="ECO:0000256" key="3">
    <source>
        <dbReference type="ARBA" id="ARBA00012438"/>
    </source>
</evidence>
<evidence type="ECO:0000256" key="14">
    <source>
        <dbReference type="SAM" id="Coils"/>
    </source>
</evidence>